<feature type="region of interest" description="Disordered" evidence="1">
    <location>
        <begin position="303"/>
        <end position="324"/>
    </location>
</feature>
<dbReference type="Proteomes" id="UP000555564">
    <property type="component" value="Unassembled WGS sequence"/>
</dbReference>
<dbReference type="GO" id="GO:0004527">
    <property type="term" value="F:exonuclease activity"/>
    <property type="evidence" value="ECO:0007669"/>
    <property type="project" value="UniProtKB-KW"/>
</dbReference>
<reference evidence="3 4" key="1">
    <citation type="submission" date="2020-08" db="EMBL/GenBank/DDBJ databases">
        <title>Sequencing the genomes of 1000 actinobacteria strains.</title>
        <authorList>
            <person name="Klenk H.-P."/>
        </authorList>
    </citation>
    <scope>NUCLEOTIDE SEQUENCE [LARGE SCALE GENOMIC DNA]</scope>
    <source>
        <strain evidence="3 4">DSM 44936</strain>
    </source>
</reference>
<comment type="caution">
    <text evidence="3">The sequence shown here is derived from an EMBL/GenBank/DDBJ whole genome shotgun (WGS) entry which is preliminary data.</text>
</comment>
<proteinExistence type="predicted"/>
<name>A0A7X0IJK8_9ACTN</name>
<dbReference type="SUPFAM" id="SSF56219">
    <property type="entry name" value="DNase I-like"/>
    <property type="match status" value="1"/>
</dbReference>
<dbReference type="InterPro" id="IPR036691">
    <property type="entry name" value="Endo/exonu/phosph_ase_sf"/>
</dbReference>
<evidence type="ECO:0000313" key="3">
    <source>
        <dbReference type="EMBL" id="MBB6474897.1"/>
    </source>
</evidence>
<keyword evidence="3" id="KW-0378">Hydrolase</keyword>
<keyword evidence="3" id="KW-0540">Nuclease</keyword>
<organism evidence="3 4">
    <name type="scientific">Sphaerisporangium rubeum</name>
    <dbReference type="NCBI Taxonomy" id="321317"/>
    <lineage>
        <taxon>Bacteria</taxon>
        <taxon>Bacillati</taxon>
        <taxon>Actinomycetota</taxon>
        <taxon>Actinomycetes</taxon>
        <taxon>Streptosporangiales</taxon>
        <taxon>Streptosporangiaceae</taxon>
        <taxon>Sphaerisporangium</taxon>
    </lineage>
</organism>
<keyword evidence="4" id="KW-1185">Reference proteome</keyword>
<gene>
    <name evidence="3" type="ORF">BJ992_004328</name>
</gene>
<sequence>MVTAGHDGGPHEGWERSMVVVGTWNLENLYRPGGEFGPVGEQDYRAKLAAMAATINGFAPDVLGVQEVGQPEALADLVAELGGEWHTVLSGHPDARGIRVGVISRLPLAAQADVTAFTAPLAAVQTADTGPLTGQTSRGMLAVRTEPAPGVTLDVVVVHLKSKLLSFPGGRFQPRDEGERARYGAYALYRRAAEATTLRGVADRLTGGEGQHRPVVVCGDFNDEPQAATTQIVLGPPGSELGTPGAFRPDRGDPWRLWNLYSLLPEGERFSRVHNGRGELIDHILVSRALLDKVDEMRSVVGHGLPSVTEDPGPRRNATDSDHAPLYARLRL</sequence>
<feature type="compositionally biased region" description="Basic and acidic residues" evidence="1">
    <location>
        <begin position="312"/>
        <end position="323"/>
    </location>
</feature>
<feature type="domain" description="Endonuclease/exonuclease/phosphatase" evidence="2">
    <location>
        <begin position="22"/>
        <end position="294"/>
    </location>
</feature>
<dbReference type="GO" id="GO:0004519">
    <property type="term" value="F:endonuclease activity"/>
    <property type="evidence" value="ECO:0007669"/>
    <property type="project" value="UniProtKB-KW"/>
</dbReference>
<dbReference type="PANTHER" id="PTHR42834">
    <property type="entry name" value="ENDONUCLEASE/EXONUCLEASE/PHOSPHATASE FAMILY PROTEIN (AFU_ORTHOLOGUE AFUA_3G09210)"/>
    <property type="match status" value="1"/>
</dbReference>
<evidence type="ECO:0000256" key="1">
    <source>
        <dbReference type="SAM" id="MobiDB-lite"/>
    </source>
</evidence>
<dbReference type="Pfam" id="PF03372">
    <property type="entry name" value="Exo_endo_phos"/>
    <property type="match status" value="1"/>
</dbReference>
<dbReference type="AlphaFoldDB" id="A0A7X0IJK8"/>
<accession>A0A7X0IJK8</accession>
<protein>
    <submittedName>
        <fullName evidence="3">Endonuclease/exonuclease/phosphatase family metal-dependent hydrolase</fullName>
    </submittedName>
</protein>
<keyword evidence="3" id="KW-0255">Endonuclease</keyword>
<dbReference type="EMBL" id="JACHIU010000001">
    <property type="protein sequence ID" value="MBB6474897.1"/>
    <property type="molecule type" value="Genomic_DNA"/>
</dbReference>
<dbReference type="Gene3D" id="3.60.10.10">
    <property type="entry name" value="Endonuclease/exonuclease/phosphatase"/>
    <property type="match status" value="1"/>
</dbReference>
<dbReference type="InterPro" id="IPR005135">
    <property type="entry name" value="Endo/exonuclease/phosphatase"/>
</dbReference>
<evidence type="ECO:0000259" key="2">
    <source>
        <dbReference type="Pfam" id="PF03372"/>
    </source>
</evidence>
<evidence type="ECO:0000313" key="4">
    <source>
        <dbReference type="Proteomes" id="UP000555564"/>
    </source>
</evidence>
<keyword evidence="3" id="KW-0269">Exonuclease</keyword>
<dbReference type="PANTHER" id="PTHR42834:SF1">
    <property type="entry name" value="ENDONUCLEASE_EXONUCLEASE_PHOSPHATASE FAMILY PROTEIN (AFU_ORTHOLOGUE AFUA_3G09210)"/>
    <property type="match status" value="1"/>
</dbReference>
<dbReference type="RefSeq" id="WP_221474920.1">
    <property type="nucleotide sequence ID" value="NZ_BAAALO010000038.1"/>
</dbReference>